<protein>
    <submittedName>
        <fullName evidence="2">Uncharacterized protein</fullName>
    </submittedName>
</protein>
<proteinExistence type="predicted"/>
<name>A0AAV1LIT9_9NEOP</name>
<feature type="compositionally biased region" description="Low complexity" evidence="1">
    <location>
        <begin position="4998"/>
        <end position="5013"/>
    </location>
</feature>
<feature type="compositionally biased region" description="Polar residues" evidence="1">
    <location>
        <begin position="5162"/>
        <end position="5175"/>
    </location>
</feature>
<feature type="region of interest" description="Disordered" evidence="1">
    <location>
        <begin position="5029"/>
        <end position="5066"/>
    </location>
</feature>
<sequence length="6048" mass="678116">MTSTNDGKNVKSNQTSGPKGKSFYIELYKSLDGRLSGEGELHERVQHLCEAWRRIHALCQHSAHTTHPHLLSWLQRHTARTILQTEWQSPESKNEHVKLSEAIEAFIEETQDAIASRDGTNPFWESQLLQRAEWFKNVLSNPWGHPVLRVLLDPTGEKPSDKEVIEWLKEERGVIFVTRLRQLASSKKCLDLACALVSAVMDRARASATVVTNADALDKKAKLEKKEATFVEILKTEAGFTVDVWELLTDLEFVLLFKAENRARCIELAKQAPLRSGYQLVERLHSRLEMSPREKKLWKNAKEVATLVAQVIIARCMVVPVCGGGARTALYCCARSLARLLPAARLPAAAGALAAPAATARHLHTLAAAVDAQCKDEMKPFVCELYVRAITTGMNELERLKLKTEKEAEARAMEQTLSSWFTQLGSLLSKSVRLNYECALTAFSVHPTSVMYERIVSAPTLPSVAATTEIQESASEANPEFGSWATDSCTKTNFVKTSETLNIKQIQHNANVLSTAVLSEGEALGLGAELCQDLAVLLSGPRHKTLSWDIDRVVLLENCRTYMERTHGGTRALTTELKYLNLDPSSFMHLPEEQEDEDNIYYGIEKGYEHLVEYQEVENIWHDAFIDPDMTESANSSSMFDIPVLQRRKKYSKRVQHYSDEDSDPLSIIAEERRHEKKKERPHSKERSKEKIKSKTKEPGPDKDGNSERNKVKSERKEQKKERKERKKRDKLNISHMSEPRVGSLSRLVGMKVERVENVHPKIEKQTSCDSIDYSSQRKLSVTSFNSDGSENNVVFDGLYSMDEIKSPEKGIQITESLSKTPLHNCNDLASVKDVSVSNNHVLDMDIANIQSSANSLMGNPKTNITQTVTDNNCINDADGKDKDTNQVKEDVKQSIKKLIQFRKLKSSNNEQNVKREHNIRNEVQNLHSDKNYEVLHQNTRQKEFKEVCPTPTNVNSSLEANLNIPKIYVNKKQSEQLSVLKNEVGNLFVKNNKSITSTPPHPDARSCVGKIVAGLAQYTKSTSMKKLKTDDIKTLPVLQSESQNINVTSSNNIALGHSKRFGETRILVKNMPCNNSANSRITNQNKFKDFLKELQETINAGAIKDKSEAILKLNETSVTIKNSKSLNKTVPIHCNTSKMNSAVVTQCAKSLSQQKKVENAPNTFARLSYMHKSKQSDVRPKPAVCQAKQIHQQKQTASEIDQQIVDFKLNKFKYLQGKGVTISRVGNPIKSNNPEDAQDVRKEKSSSNFTDGHPVLSKILQVKEKNASKSKLDVTKELIRDIHNSRPQVITTETSKSSLLAEKDQDDLLLLLRQKNWLNAPRSTTKPELKFNPTPQAMIEINNTFQNFVPNSKSSDLSSVKNMKLSECEINRDKFLKTLTSTTENDQTKPSVIKTQTSRTLIHSSSQSSYDITTTGSISHNTLLLDAKCHNKESQVKKRTTPRISSGNNTTKQDWESVMDAILKHKTPSRGPNALDIALNKDSFEKRLKESNQLNQKIVCDSYDKKDLDKVVGNDFELKHENIVQVSKLQQPKTNRNPHLKSVNIDLPKRLNKNVISKANIHHNPGLLAPVLSKKDTSFEVLKNHDPFISGIPNSDYDLLEELMDDDLRKEIGELLSEDDTYQSVALSVKKDNKHSLAIKSEPKTIAQFRKELRVQEFQEQSPVLTCDNSPAKSTKDVGKPIDTISVKSAPKLSCTSTSNNDPHLKSQDTVNCELIKKTPSHTSVIKPLKKIIYQPAQQQNISQNNNVAPCNEIITSKDLNILKITKPIAVNNNSESFRIPSSNNILINSQNSHEDSKNVIITTVPQRTTLQNVVLIGSEIVYDPYPAIQIQGSSNTNVCNINQNTYVAVNTMSNIALLHTTQFAAPVVTPVIIGNAVTLSAPNDEAQQSLNTKYLPLSLRNHSESLSSGSIMERQKTKNDYTKSNFEKVVKENLFNDQKNYENKMDANTNKNNERKILSQVQANQKLSPEKTDSRFSTKLGNLTDLNEKVEVSKEHERLKEKRLAIISRKVSHHTNILPIPLPYTPLNETKPEYGVLDAHCKGNAKQIITEGETTSRSIIVELLKNDNLSNAGNANMQLKERENSEEDVSLNDLTKLQVPENYKENDNTLKLPCRRIMLRSSKNVKDKITIIHKKAKIHKLKKAKRQVKCVSSILEKEKTSKEDIKIIKVESSNEDCIHFSNQNNVKENTRNKEIVKRKSKEYECNVLASPKLPIKTEFFDVEDQLVGSVIHKISKTLKDPDGTPHDTTSISEMKSENEQKGNESNNNLGKDLRSATPKVNNTRIDEKKSENEEKRKKPKNNLDKALKVVKPKINLRNCDGLPHNTKSVVCDMKSAQEGKESYSNNTVGLIIPIIKETSRDSDIFSHDNTKIVAKKSEFVRKGKEPKKLKSKTLESVIPKVNRSLRGSVGSPYCKTGIIGMKRKKQNETEIKNNIGKAENLLGKSLDRKHMEVNDTNLVQKIERNKTCLKSDTTASSSESYSYVIKNDKDVKIVDCKISNSGENNRGMNQINSQDNFNASIKNVLLTNEMPNNLAQKSDLSKDCQNDISKKLNKRYNLQELKDLDQVQFEEIITTHENEPHKKIFRVRLPNGKKFKATITGKNNFDLKNILKHPELKSILLKNYLKSNRCTLNIKKKASKMTFKTKVNTHETNRAKSVKEMETVSLISDDEGEGPTQHLETEYGNFLIAPLDRNTFSKHQKKLSEKCSVLLKRYSIEKFDALESNCKVPETCSYSEERNHFLLPNSFKSDDINNKVPNAQNITLSLSCKSVAEVVEESSGIVDKTSMNLPLEEIIIEHRLNETDSVLSKNDRTNDQTKREVFITNELELNKSVEDMELTHLKDVLNPVKLLNDSANNYECSLKITRCDNLVKKLKNINTECFVELIRCDDILKEYPKKKTSYYVESTDDDCIKYGQDIKENTDTGDVFNSDPTKQIENNFVSESKLVRSGSFSILDDFSRYIENTDHLNAEPAIKELTVNYIENENNFHKSVPVAFQCDADWFMTKKRLLYAYAMKYSTEFSDSDQDLHHLKIENFDDASTDFESDTECFVDDICDLFANQQFEFDKSLPAVLKCDAEWLVTKRQICLHDVKHSNLHTENNVDISMDLESDNECSVVDICELSLNDIRNTELNKSLPVVLKCDSEWLATKRHLILHAVKYSYECINTDQDLRHSCCDVSTNFESDTEYSRVDMSELSENEIQDEFEQNKSLSVVIKCNAEWLATKRHMVLHVKYADKCFNTHQDLRNLQTENNRDISTNIKSDTKYSVVDLSELSTNQIENKNEVNISLPLVLKCNADWLATKRQLTLHAGKYSATSSYPDQYVRHLHSDTKCFVVDSCKINQDNNVCKSDSMGNIEVMSLRKCMVKFFENNTVLDILKPNPQNNKTVTQRKFHFLKRKLSPNENTASMNKISKAYCIEPVQESSLVTKLPEYKPKVDTKDKVTTISSQMGPINPKATTIYVIDASNKNEVGDNDKYVLHNPKETSFTDNAKVEEVLNDLNDKDVCDDSIDKLMIGVENNKNVSALNSERSNVKSLGCKIIFDTNGPLSTTTTYQQNMKCQENCQNSSNELIDTSKVSNKEDVSIKGSYKVLDINSTNTNCIIGECMHEKVLRKACHSHVEDNNVSANYTEKLIHVAETSKMVKESLINSNEIKQRLNKFSNIDTQQNTTSSNNVTDSLTDTMIAENKQYNKKKESISRLTHKCNELSINLQEDIALSKELKTLDKIVYDANSVSPHQCKEQREKIFQDLSCNNRCSESVDDDFIYHNRTLKINESVNGISKQSVVEENISFAYKTEISQLCQNKTTHVETHHDYEVKNERNIIIKGEVVDECNLNNLYDISTYENNSLIKIKDESLIQNDSSNVGKNDVSRNVTLVYNGESGAVLESIEYKDPIAGTCYIMYPLETNTVFSDEVSDDDCILKEKQEGTQSINNEANETLTSTSIINIETMYDENFSVLVPKITYSKKDKLNKSTRRNIEKVSKRGIKRKSDCLDCKMNEKRYRKSKIDYTKTSVSKNDITYCKEYKRLFDYYSSLKFSYSRPFQKEYIDVSRMFKAWPIIQESHHVPPDSEIDDIFGDSAEQICYPDPMKQTLAEELSTEYPETYLQSNDMNETNFNMGFGEESGRVKQKIEKRDDCLKFSAATLSDVKHSQPFLLSENYEDCKNNSEVSNISESTTKDQKEKLKHYITYIQLRDKVRSYFKKTSIELSYNWIKDNIKDKDFKWKCDGDNDFTNYPFDFLVPDFIEPPPLQSIVQVVQVGQLAVSAAVQNPVSCDPRVTQVSDASPSQCSVENSPQDDSQSAIKTEYTELTTADITLPLVAEYEQHDENIAVESHESTNIPINEDNLQPEKEFISNTKIESKEAACDIEVDKNLNLENKELQAIGNKHVNDSDYQLETNNTRSLESDSQPTLLFESTNRQNSTSEKTDQIAHAMNAAGITTTAETNSRAHALVNILSQKIHQSAVTTTQSSISNFSKTTSINAVALQQALSQILPPPLNQTNSSDNNQQAHNATVTPQVLHIVQGKNATGNQITLVDNTQPSVINTPNATPVLHIVQNKSSTAGANSNGTPVQHTNSFGGLSLVDAGLQQGGNQLLHIVNTGNQKNNNTTSQLLKRVNLLTNLTNVQGSNEQKMVQFVCKSADGKAIQLNAPHQRGMVLRLQPIESTNVQTTPTKADDLSPTTNTTNIVSAKETTTIQQEIKSRSVYEENYAKFIQNTSNKQCSPEKSTSLPKFNQAFGKPVFQDERNQKQNEISNNNSHLSSVNSSADNPESETSDNAITLDHIGQISSPPLLLRKSPQTSQAQPNLVQQIKQTITPMNIQTMHGGVIYTRQIPVNIGGGQTINLITVPSTDLIDDSNQKQSDVKFVNQTDIEPSIIKIVPQNQTTSNADVSCEEGNNNSSGGISNDNGQNTQPQPQPVLTQMRIKLPMLSKTPQMVSGARVVRPSFFQIQRNVIGGANQPVYQQLVLTAAPPLGQQTIRLPQSQLNRQIKVPSETQSSSESQMSSSTLEQLREFDMVLEQVKERSTVQPNSNGNGPFSKLHTSPSDTTDGTTGPPSTEPTQVLYSIGTNQHFNVAYVNRKPTVTTTPATSTFVRSPDSSTITESPSSSSHAQISQTTTTVTSLNGTSINQQNQHKPAKISSKSKSRPKASSNPPNTLKLNNIPPKTSTQKPLEDEQTTQRILYILAEYKEQVENSPDKDKPAPRRRTNPPSNSSGSSKRKKSSSSSRRPGARDMSPIHGEETCRTMGSEDSSCGTSQGDCNESCLESHSPQDSPQKIVRKLTFENETPATQPRPQPQRNVIVADGQTITVARGTSGKPTTAVLMPANYILPVSMVKGGQQIAIVTNRGPKLLTVGGGEGGTTNALLLQRLIGPAGLKPVLARPGVRHVRLPTAALHNLQAFNLTTATTIQAPDSTASPAPAPTPELVETRATTSPWAEKEAQDVKPERGSSPEGSEPWNLPSSADPHDYTYEETVRADSIDRTVLDPIPDRYSPDMEAQRIFDKMFDVDSKKSYIVDSQDDSPRCGYDIDASDCDDKAYHQVVQKKDGTSHRQHRLTHVSAAALRHKYAILEHELRLQKSLSEECEDLGVDSPSASELFPEAELLFAGSPAHDHTHDQNSHHSHTPQPTILSQSSIPQPDMDDQIATDQLLPRNDIQDDRNDLDVNLGLDDVGIVTVSEDGMQATIALDHEEFARSHPNTTFHSEPTDEGEVQPFTIAGFKGRHITSTIFHANRAPATVLMAAPQTTVISQATPDNPNIQHNVKFSHIDNIINSAPSTHVNNLNLSSVLVKDVGLTRFDSILTDSRELHLSNTASAIVHSGNNATQVIRRVCYDDDKRDPRFLIDEPDTLIAGDDAKMIAEDSSRDATLESITGDVDDDRSSPERHAELFWESNSASERSESRRPLDFSSDSDKCCKSPSFDETNSTDSSGVGTHMRLDSVIKEARGKERSGSADGSSADDTHPPLRTYPAKRLYHSLEGDMGRSLSGKTRAGERSPDSLEVRRRASGRGVVKRGCHCCNGSPVPPRPKKPRQRKPTMDFSTH</sequence>
<feature type="compositionally biased region" description="Basic and acidic residues" evidence="1">
    <location>
        <begin position="5616"/>
        <end position="5625"/>
    </location>
</feature>
<feature type="region of interest" description="Disordered" evidence="1">
    <location>
        <begin position="5414"/>
        <end position="5473"/>
    </location>
</feature>
<feature type="region of interest" description="Disordered" evidence="1">
    <location>
        <begin position="5866"/>
        <end position="6048"/>
    </location>
</feature>
<feature type="compositionally biased region" description="Basic and acidic residues" evidence="1">
    <location>
        <begin position="5996"/>
        <end position="6009"/>
    </location>
</feature>
<feature type="compositionally biased region" description="Basic residues" evidence="1">
    <location>
        <begin position="5140"/>
        <end position="5152"/>
    </location>
</feature>
<feature type="region of interest" description="Disordered" evidence="1">
    <location>
        <begin position="5091"/>
        <end position="5181"/>
    </location>
</feature>
<feature type="compositionally biased region" description="Polar residues" evidence="1">
    <location>
        <begin position="5630"/>
        <end position="5642"/>
    </location>
</feature>
<feature type="compositionally biased region" description="Polar residues" evidence="1">
    <location>
        <begin position="5031"/>
        <end position="5040"/>
    </location>
</feature>
<feature type="region of interest" description="Disordered" evidence="1">
    <location>
        <begin position="4756"/>
        <end position="4780"/>
    </location>
</feature>
<evidence type="ECO:0000313" key="2">
    <source>
        <dbReference type="EMBL" id="CAK1595415.1"/>
    </source>
</evidence>
<feature type="compositionally biased region" description="Basic and acidic residues" evidence="1">
    <location>
        <begin position="5884"/>
        <end position="5894"/>
    </location>
</feature>
<feature type="region of interest" description="Disordered" evidence="1">
    <location>
        <begin position="4989"/>
        <end position="5013"/>
    </location>
</feature>
<feature type="region of interest" description="Disordered" evidence="1">
    <location>
        <begin position="2238"/>
        <end position="2307"/>
    </location>
</feature>
<feature type="compositionally biased region" description="Polar residues" evidence="1">
    <location>
        <begin position="4282"/>
        <end position="4304"/>
    </location>
</feature>
<feature type="compositionally biased region" description="Low complexity" evidence="1">
    <location>
        <begin position="4758"/>
        <end position="4773"/>
    </location>
</feature>
<feature type="compositionally biased region" description="Low complexity" evidence="1">
    <location>
        <begin position="4900"/>
        <end position="4915"/>
    </location>
</feature>
<feature type="compositionally biased region" description="Basic and acidic residues" evidence="1">
    <location>
        <begin position="2286"/>
        <end position="2307"/>
    </location>
</feature>
<gene>
    <name evidence="2" type="ORF">PARMNEM_LOCUS14899</name>
</gene>
<feature type="region of interest" description="Disordered" evidence="1">
    <location>
        <begin position="4281"/>
        <end position="4304"/>
    </location>
</feature>
<dbReference type="Proteomes" id="UP001314205">
    <property type="component" value="Unassembled WGS sequence"/>
</dbReference>
<feature type="compositionally biased region" description="Basic residues" evidence="1">
    <location>
        <begin position="6010"/>
        <end position="6021"/>
    </location>
</feature>
<feature type="region of interest" description="Disordered" evidence="1">
    <location>
        <begin position="654"/>
        <end position="743"/>
    </location>
</feature>
<feature type="compositionally biased region" description="Polar residues" evidence="1">
    <location>
        <begin position="5127"/>
        <end position="5139"/>
    </location>
</feature>
<feature type="compositionally biased region" description="Basic and acidic residues" evidence="1">
    <location>
        <begin position="5903"/>
        <end position="5921"/>
    </location>
</feature>
<accession>A0AAV1LIT9</accession>
<feature type="region of interest" description="Disordered" evidence="1">
    <location>
        <begin position="5615"/>
        <end position="5647"/>
    </location>
</feature>
<feature type="compositionally biased region" description="Basic and acidic residues" evidence="1">
    <location>
        <begin position="683"/>
        <end position="722"/>
    </location>
</feature>
<evidence type="ECO:0000256" key="1">
    <source>
        <dbReference type="SAM" id="MobiDB-lite"/>
    </source>
</evidence>
<reference evidence="2 3" key="1">
    <citation type="submission" date="2023-11" db="EMBL/GenBank/DDBJ databases">
        <authorList>
            <person name="Hedman E."/>
            <person name="Englund M."/>
            <person name="Stromberg M."/>
            <person name="Nyberg Akerstrom W."/>
            <person name="Nylinder S."/>
            <person name="Jareborg N."/>
            <person name="Kallberg Y."/>
            <person name="Kronander E."/>
        </authorList>
    </citation>
    <scope>NUCLEOTIDE SEQUENCE [LARGE SCALE GENOMIC DNA]</scope>
</reference>
<keyword evidence="3" id="KW-1185">Reference proteome</keyword>
<feature type="compositionally biased region" description="Basic and acidic residues" evidence="1">
    <location>
        <begin position="5941"/>
        <end position="5957"/>
    </location>
</feature>
<feature type="compositionally biased region" description="Polar residues" evidence="1">
    <location>
        <begin position="4885"/>
        <end position="4894"/>
    </location>
</feature>
<feature type="compositionally biased region" description="Polar residues" evidence="1">
    <location>
        <begin position="5253"/>
        <end position="5279"/>
    </location>
</feature>
<comment type="caution">
    <text evidence="2">The sequence shown here is derived from an EMBL/GenBank/DDBJ whole genome shotgun (WGS) entry which is preliminary data.</text>
</comment>
<feature type="region of interest" description="Disordered" evidence="1">
    <location>
        <begin position="5193"/>
        <end position="5280"/>
    </location>
</feature>
<feature type="compositionally biased region" description="Polar residues" evidence="1">
    <location>
        <begin position="5928"/>
        <end position="5937"/>
    </location>
</feature>
<feature type="compositionally biased region" description="Low complexity" evidence="1">
    <location>
        <begin position="5091"/>
        <end position="5126"/>
    </location>
</feature>
<feature type="compositionally biased region" description="Basic and acidic residues" evidence="1">
    <location>
        <begin position="5193"/>
        <end position="5207"/>
    </location>
</feature>
<feature type="compositionally biased region" description="Basic and acidic residues" evidence="1">
    <location>
        <begin position="5442"/>
        <end position="5455"/>
    </location>
</feature>
<feature type="region of interest" description="Disordered" evidence="1">
    <location>
        <begin position="4884"/>
        <end position="4920"/>
    </location>
</feature>
<organism evidence="2 3">
    <name type="scientific">Parnassius mnemosyne</name>
    <name type="common">clouded apollo</name>
    <dbReference type="NCBI Taxonomy" id="213953"/>
    <lineage>
        <taxon>Eukaryota</taxon>
        <taxon>Metazoa</taxon>
        <taxon>Ecdysozoa</taxon>
        <taxon>Arthropoda</taxon>
        <taxon>Hexapoda</taxon>
        <taxon>Insecta</taxon>
        <taxon>Pterygota</taxon>
        <taxon>Neoptera</taxon>
        <taxon>Endopterygota</taxon>
        <taxon>Lepidoptera</taxon>
        <taxon>Glossata</taxon>
        <taxon>Ditrysia</taxon>
        <taxon>Papilionoidea</taxon>
        <taxon>Papilionidae</taxon>
        <taxon>Parnassiinae</taxon>
        <taxon>Parnassini</taxon>
        <taxon>Parnassius</taxon>
        <taxon>Driopa</taxon>
    </lineage>
</organism>
<evidence type="ECO:0000313" key="3">
    <source>
        <dbReference type="Proteomes" id="UP001314205"/>
    </source>
</evidence>
<feature type="compositionally biased region" description="Low complexity" evidence="1">
    <location>
        <begin position="5047"/>
        <end position="5065"/>
    </location>
</feature>
<feature type="region of interest" description="Disordered" evidence="1">
    <location>
        <begin position="1226"/>
        <end position="1253"/>
    </location>
</feature>
<dbReference type="EMBL" id="CAVLGL010000092">
    <property type="protein sequence ID" value="CAK1595415.1"/>
    <property type="molecule type" value="Genomic_DNA"/>
</dbReference>